<keyword evidence="3" id="KW-1185">Reference proteome</keyword>
<reference evidence="2" key="1">
    <citation type="submission" date="2022-07" db="EMBL/GenBank/DDBJ databases">
        <title>Phylogenomic reconstructions and comparative analyses of Kickxellomycotina fungi.</title>
        <authorList>
            <person name="Reynolds N.K."/>
            <person name="Stajich J.E."/>
            <person name="Barry K."/>
            <person name="Grigoriev I.V."/>
            <person name="Crous P."/>
            <person name="Smith M.E."/>
        </authorList>
    </citation>
    <scope>NUCLEOTIDE SEQUENCE</scope>
    <source>
        <strain evidence="2">RSA 567</strain>
    </source>
</reference>
<proteinExistence type="predicted"/>
<name>A0A9W8AZD4_9FUNG</name>
<accession>A0A9W8AZD4</accession>
<comment type="caution">
    <text evidence="2">The sequence shown here is derived from an EMBL/GenBank/DDBJ whole genome shotgun (WGS) entry which is preliminary data.</text>
</comment>
<sequence>ASRYAVKATPVYDQDGAGGNMGNPAYAEYFPDFTNGEGLNKGGTQGHPGLVLPIPTDQQQFNGAGASQGPSSLGQVTTSVVVPEVLLNGQPLESDEEFWSDIDGQDDDESTSTDMASNQLLVSPGSVSPSSASSHNNPPENSQLVFHQEQTHPAFNGPTIKSLTSAYFMAAKANIGSHFQNYAGSQTSGTLVPPLGPYEPTTVVQYELAANKNYFIFFMYVHPETKEFVIDHPYSDPAHQQVDYEKLAQLINTPQYFLTPGVVPLNRFHNTIARVLSYYTAGVNKHFQATGNIIQLARLPPKNALKF</sequence>
<protein>
    <submittedName>
        <fullName evidence="2">Uncharacterized protein</fullName>
    </submittedName>
</protein>
<feature type="compositionally biased region" description="Polar residues" evidence="1">
    <location>
        <begin position="112"/>
        <end position="121"/>
    </location>
</feature>
<evidence type="ECO:0000313" key="2">
    <source>
        <dbReference type="EMBL" id="KAJ1970512.1"/>
    </source>
</evidence>
<feature type="compositionally biased region" description="Acidic residues" evidence="1">
    <location>
        <begin position="93"/>
        <end position="111"/>
    </location>
</feature>
<feature type="non-terminal residue" evidence="2">
    <location>
        <position position="1"/>
    </location>
</feature>
<feature type="compositionally biased region" description="Low complexity" evidence="1">
    <location>
        <begin position="123"/>
        <end position="142"/>
    </location>
</feature>
<evidence type="ECO:0000256" key="1">
    <source>
        <dbReference type="SAM" id="MobiDB-lite"/>
    </source>
</evidence>
<dbReference type="EMBL" id="JANBQB010001739">
    <property type="protein sequence ID" value="KAJ1970512.1"/>
    <property type="molecule type" value="Genomic_DNA"/>
</dbReference>
<gene>
    <name evidence="2" type="ORF">H4R34_006039</name>
</gene>
<dbReference type="AlphaFoldDB" id="A0A9W8AZD4"/>
<organism evidence="2 3">
    <name type="scientific">Dimargaris verticillata</name>
    <dbReference type="NCBI Taxonomy" id="2761393"/>
    <lineage>
        <taxon>Eukaryota</taxon>
        <taxon>Fungi</taxon>
        <taxon>Fungi incertae sedis</taxon>
        <taxon>Zoopagomycota</taxon>
        <taxon>Kickxellomycotina</taxon>
        <taxon>Dimargaritomycetes</taxon>
        <taxon>Dimargaritales</taxon>
        <taxon>Dimargaritaceae</taxon>
        <taxon>Dimargaris</taxon>
    </lineage>
</organism>
<dbReference type="Proteomes" id="UP001151582">
    <property type="component" value="Unassembled WGS sequence"/>
</dbReference>
<feature type="region of interest" description="Disordered" evidence="1">
    <location>
        <begin position="92"/>
        <end position="142"/>
    </location>
</feature>
<evidence type="ECO:0000313" key="3">
    <source>
        <dbReference type="Proteomes" id="UP001151582"/>
    </source>
</evidence>